<evidence type="ECO:0000313" key="3">
    <source>
        <dbReference type="Proteomes" id="UP001054837"/>
    </source>
</evidence>
<comment type="caution">
    <text evidence="2">The sequence shown here is derived from an EMBL/GenBank/DDBJ whole genome shotgun (WGS) entry which is preliminary data.</text>
</comment>
<evidence type="ECO:0000256" key="1">
    <source>
        <dbReference type="SAM" id="MobiDB-lite"/>
    </source>
</evidence>
<gene>
    <name evidence="2" type="ORF">CDAR_480861</name>
</gene>
<organism evidence="2 3">
    <name type="scientific">Caerostris darwini</name>
    <dbReference type="NCBI Taxonomy" id="1538125"/>
    <lineage>
        <taxon>Eukaryota</taxon>
        <taxon>Metazoa</taxon>
        <taxon>Ecdysozoa</taxon>
        <taxon>Arthropoda</taxon>
        <taxon>Chelicerata</taxon>
        <taxon>Arachnida</taxon>
        <taxon>Araneae</taxon>
        <taxon>Araneomorphae</taxon>
        <taxon>Entelegynae</taxon>
        <taxon>Araneoidea</taxon>
        <taxon>Araneidae</taxon>
        <taxon>Caerostris</taxon>
    </lineage>
</organism>
<proteinExistence type="predicted"/>
<sequence>MTNEPRRRGPGSRDPRVWQHHMRQGCAGKRIERQPKKKKKKKVSILRFISPRRIPIFYGKGEIIILFLLILKLSDSEKIERSEMGRLRTGMRVDPRLRRWTKWRLPFWPASFSCREVDLFLIVLDAGKWGEGERENKRSV</sequence>
<accession>A0AAV4RYB3</accession>
<dbReference type="EMBL" id="BPLQ01006978">
    <property type="protein sequence ID" value="GIY26878.1"/>
    <property type="molecule type" value="Genomic_DNA"/>
</dbReference>
<name>A0AAV4RYB3_9ARAC</name>
<keyword evidence="3" id="KW-1185">Reference proteome</keyword>
<reference evidence="2 3" key="1">
    <citation type="submission" date="2021-06" db="EMBL/GenBank/DDBJ databases">
        <title>Caerostris darwini draft genome.</title>
        <authorList>
            <person name="Kono N."/>
            <person name="Arakawa K."/>
        </authorList>
    </citation>
    <scope>NUCLEOTIDE SEQUENCE [LARGE SCALE GENOMIC DNA]</scope>
</reference>
<feature type="region of interest" description="Disordered" evidence="1">
    <location>
        <begin position="1"/>
        <end position="39"/>
    </location>
</feature>
<feature type="compositionally biased region" description="Basic and acidic residues" evidence="1">
    <location>
        <begin position="1"/>
        <end position="17"/>
    </location>
</feature>
<dbReference type="AlphaFoldDB" id="A0AAV4RYB3"/>
<protein>
    <submittedName>
        <fullName evidence="2">Uncharacterized protein</fullName>
    </submittedName>
</protein>
<dbReference type="Proteomes" id="UP001054837">
    <property type="component" value="Unassembled WGS sequence"/>
</dbReference>
<evidence type="ECO:0000313" key="2">
    <source>
        <dbReference type="EMBL" id="GIY26878.1"/>
    </source>
</evidence>